<feature type="region of interest" description="Disordered" evidence="1">
    <location>
        <begin position="1"/>
        <end position="28"/>
    </location>
</feature>
<sequence length="72" mass="7725">MPLPGLALPMPSPAPRAPTAIGSTSPPSMDRSVLKLSGLLCNLILEDNLIPPLFLNFPPRFQIVDHFSFLGS</sequence>
<dbReference type="Proteomes" id="UP000298652">
    <property type="component" value="Chromosome 3"/>
</dbReference>
<dbReference type="Gramene" id="TKW28544">
    <property type="protein sequence ID" value="TKW28544"/>
    <property type="gene ID" value="SEVIR_3G334701v2"/>
</dbReference>
<reference evidence="2" key="1">
    <citation type="submission" date="2019-03" db="EMBL/GenBank/DDBJ databases">
        <title>WGS assembly of Setaria viridis.</title>
        <authorList>
            <person name="Huang P."/>
            <person name="Jenkins J."/>
            <person name="Grimwood J."/>
            <person name="Barry K."/>
            <person name="Healey A."/>
            <person name="Mamidi S."/>
            <person name="Sreedasyam A."/>
            <person name="Shu S."/>
            <person name="Feldman M."/>
            <person name="Wu J."/>
            <person name="Yu Y."/>
            <person name="Chen C."/>
            <person name="Johnson J."/>
            <person name="Rokhsar D."/>
            <person name="Baxter I."/>
            <person name="Schmutz J."/>
            <person name="Brutnell T."/>
            <person name="Kellogg E."/>
        </authorList>
    </citation>
    <scope>NUCLEOTIDE SEQUENCE [LARGE SCALE GENOMIC DNA]</scope>
</reference>
<evidence type="ECO:0000313" key="3">
    <source>
        <dbReference type="Proteomes" id="UP000298652"/>
    </source>
</evidence>
<keyword evidence="3" id="KW-1185">Reference proteome</keyword>
<organism evidence="2 3">
    <name type="scientific">Setaria viridis</name>
    <name type="common">Green bristlegrass</name>
    <name type="synonym">Setaria italica subsp. viridis</name>
    <dbReference type="NCBI Taxonomy" id="4556"/>
    <lineage>
        <taxon>Eukaryota</taxon>
        <taxon>Viridiplantae</taxon>
        <taxon>Streptophyta</taxon>
        <taxon>Embryophyta</taxon>
        <taxon>Tracheophyta</taxon>
        <taxon>Spermatophyta</taxon>
        <taxon>Magnoliopsida</taxon>
        <taxon>Liliopsida</taxon>
        <taxon>Poales</taxon>
        <taxon>Poaceae</taxon>
        <taxon>PACMAD clade</taxon>
        <taxon>Panicoideae</taxon>
        <taxon>Panicodae</taxon>
        <taxon>Paniceae</taxon>
        <taxon>Cenchrinae</taxon>
        <taxon>Setaria</taxon>
    </lineage>
</organism>
<protein>
    <submittedName>
        <fullName evidence="2">Uncharacterized protein</fullName>
    </submittedName>
</protein>
<gene>
    <name evidence="2" type="ORF">SEVIR_3G334701v2</name>
</gene>
<dbReference type="EMBL" id="CM016554">
    <property type="protein sequence ID" value="TKW28544.1"/>
    <property type="molecule type" value="Genomic_DNA"/>
</dbReference>
<accession>A0A4U6VJ19</accession>
<evidence type="ECO:0000313" key="2">
    <source>
        <dbReference type="EMBL" id="TKW28544.1"/>
    </source>
</evidence>
<evidence type="ECO:0000256" key="1">
    <source>
        <dbReference type="SAM" id="MobiDB-lite"/>
    </source>
</evidence>
<dbReference type="AlphaFoldDB" id="A0A4U6VJ19"/>
<name>A0A4U6VJ19_SETVI</name>
<proteinExistence type="predicted"/>